<keyword evidence="1" id="KW-1133">Transmembrane helix</keyword>
<evidence type="ECO:0000313" key="2">
    <source>
        <dbReference type="EMBL" id="PRW50997.1"/>
    </source>
</evidence>
<comment type="caution">
    <text evidence="2">The sequence shown here is derived from an EMBL/GenBank/DDBJ whole genome shotgun (WGS) entry which is preliminary data.</text>
</comment>
<protein>
    <submittedName>
        <fullName evidence="2">Mitochondrial membrane</fullName>
    </submittedName>
</protein>
<keyword evidence="3" id="KW-1185">Reference proteome</keyword>
<name>A0A2P6TNT2_CHLSO</name>
<feature type="transmembrane region" description="Helical" evidence="1">
    <location>
        <begin position="94"/>
        <end position="114"/>
    </location>
</feature>
<dbReference type="Pfam" id="PF08592">
    <property type="entry name" value="Anthrone_oxy"/>
    <property type="match status" value="1"/>
</dbReference>
<organism evidence="2 3">
    <name type="scientific">Chlorella sorokiniana</name>
    <name type="common">Freshwater green alga</name>
    <dbReference type="NCBI Taxonomy" id="3076"/>
    <lineage>
        <taxon>Eukaryota</taxon>
        <taxon>Viridiplantae</taxon>
        <taxon>Chlorophyta</taxon>
        <taxon>core chlorophytes</taxon>
        <taxon>Trebouxiophyceae</taxon>
        <taxon>Chlorellales</taxon>
        <taxon>Chlorellaceae</taxon>
        <taxon>Chlorella clade</taxon>
        <taxon>Chlorella</taxon>
    </lineage>
</organism>
<dbReference type="InterPro" id="IPR013901">
    <property type="entry name" value="Anthrone_oxy"/>
</dbReference>
<keyword evidence="1" id="KW-0812">Transmembrane</keyword>
<dbReference type="PANTHER" id="PTHR36535">
    <property type="entry name" value="YALI0E30327P"/>
    <property type="match status" value="1"/>
</dbReference>
<reference evidence="2 3" key="1">
    <citation type="journal article" date="2018" name="Plant J.">
        <title>Genome sequences of Chlorella sorokiniana UTEX 1602 and Micractinium conductrix SAG 241.80: implications to maltose excretion by a green alga.</title>
        <authorList>
            <person name="Arriola M.B."/>
            <person name="Velmurugan N."/>
            <person name="Zhang Y."/>
            <person name="Plunkett M.H."/>
            <person name="Hondzo H."/>
            <person name="Barney B.M."/>
        </authorList>
    </citation>
    <scope>NUCLEOTIDE SEQUENCE [LARGE SCALE GENOMIC DNA]</scope>
    <source>
        <strain evidence="3">UTEX 1602</strain>
    </source>
</reference>
<keyword evidence="1" id="KW-0472">Membrane</keyword>
<evidence type="ECO:0000256" key="1">
    <source>
        <dbReference type="SAM" id="Phobius"/>
    </source>
</evidence>
<dbReference type="Proteomes" id="UP000239899">
    <property type="component" value="Unassembled WGS sequence"/>
</dbReference>
<proteinExistence type="predicted"/>
<evidence type="ECO:0000313" key="3">
    <source>
        <dbReference type="Proteomes" id="UP000239899"/>
    </source>
</evidence>
<dbReference type="PANTHER" id="PTHR36535:SF1">
    <property type="entry name" value="DUF1772 DOMAIN-CONTAINING PROTEIN"/>
    <property type="match status" value="1"/>
</dbReference>
<dbReference type="EMBL" id="LHPG02000010">
    <property type="protein sequence ID" value="PRW50997.1"/>
    <property type="molecule type" value="Genomic_DNA"/>
</dbReference>
<dbReference type="AlphaFoldDB" id="A0A2P6TNT2"/>
<feature type="transmembrane region" description="Helical" evidence="1">
    <location>
        <begin position="70"/>
        <end position="87"/>
    </location>
</feature>
<feature type="transmembrane region" description="Helical" evidence="1">
    <location>
        <begin position="147"/>
        <end position="166"/>
    </location>
</feature>
<sequence>MAPFPLCCLAGAASGDAAAAAAALSMGLATGAAMHWLYTAGPELRDESSSLEAVVAEHRRTSERTDRCNGPLVLVGACGAATAAVAARGTRAAAPLALSAALNLGLIAFTLGVVGPLQRTIYASAGNKSDQGATRAALRRWAGLHKARIVVSLASCGAAVCGVLLWNKKSA</sequence>
<accession>A0A2P6TNT2</accession>
<gene>
    <name evidence="2" type="ORF">C2E21_5432</name>
</gene>